<proteinExistence type="predicted"/>
<protein>
    <submittedName>
        <fullName evidence="3">Phage tail fiber protein</fullName>
    </submittedName>
</protein>
<dbReference type="AlphaFoldDB" id="A0A1P8UXJ2"/>
<keyword evidence="1" id="KW-0472">Membrane</keyword>
<organism evidence="3 4">
    <name type="scientific">Salipiger abyssi</name>
    <dbReference type="NCBI Taxonomy" id="1250539"/>
    <lineage>
        <taxon>Bacteria</taxon>
        <taxon>Pseudomonadati</taxon>
        <taxon>Pseudomonadota</taxon>
        <taxon>Alphaproteobacteria</taxon>
        <taxon>Rhodobacterales</taxon>
        <taxon>Roseobacteraceae</taxon>
        <taxon>Salipiger</taxon>
    </lineage>
</organism>
<dbReference type="OrthoDB" id="7349961at2"/>
<dbReference type="InterPro" id="IPR055385">
    <property type="entry name" value="GpJ_HDII-ins2"/>
</dbReference>
<keyword evidence="1" id="KW-0812">Transmembrane</keyword>
<name>A0A1P8UXJ2_9RHOB</name>
<evidence type="ECO:0000313" key="3">
    <source>
        <dbReference type="EMBL" id="APZ54110.1"/>
    </source>
</evidence>
<dbReference type="Proteomes" id="UP000187059">
    <property type="component" value="Chromosome"/>
</dbReference>
<keyword evidence="1" id="KW-1133">Transmembrane helix</keyword>
<accession>A0A1P8UXJ2</accession>
<dbReference type="RefSeq" id="WP_076703314.1">
    <property type="nucleotide sequence ID" value="NZ_CP015093.1"/>
</dbReference>
<gene>
    <name evidence="3" type="ORF">Ga0080574_TMP3776</name>
</gene>
<dbReference type="Pfam" id="PF24801">
    <property type="entry name" value="FNIII-A_GpJ"/>
    <property type="match status" value="1"/>
</dbReference>
<sequence>MFDPGAGRVDLEVQEGATLSEIVTIAMPGLPEAARRRVRVALVTDQGVQIVDPAIWHIARPRPGVRVVLRLAPGDGAMKSVLQIVVAVAAVALGAYFGPMLAGTFGLGAEAWGALIMMGTTAVGNLLINSMFPPPEPDKVRNRYQISGFRNEMRPDGAVPEIMGTIRYAPPFAGSSWSEIVGDIQYIRAAFLFGGGNVELSDIRLGDTSIDEFDEIETETHTDLPANTSLGLYPWQVVEERVGAELERPWPTDDAGERIDGPSIETPVVRSTGKDAAAASVIFWFPAGLIRYNREGDKKEYRVSVRIAQRLTSSDPWQEVTTLTFRAKKQESFFRQYTWDLPTRGRWQVQVTLMDSPGPNERYIKRLVWAALQTVRPENPIAYDGKVTKVGFRGRATAQFNGQIDNFNALCSRICPDWDHETGEWVERATSNPASYYRLALQSEANPKPSADEDIDLEELQDWHDFCRLKDLKFDHVFEDESMTLRDVLTVIAAAGRAMPRRMGGKWGVVIDRPQSLIVDHINPRNADELSTTRSYFEPPHGFRVKFRDATDDYNEAERLVRWPGYDGPINLTEVLEMPGKTDPAEIAREATRRAYELIHRPDVHQATQDHGVRTATRGDLVMFSNYLLTEHQYVGRVRAVEGEIVVLDELVSMLEGETYAMRFRHFPEPAPGEDQDTVGQSVLRLVRTVPGETGTLLLVGSGVTPQEGDLVHFGPAAADSYPVVIQGVEAGEEFTSVVRMVAHAPIIDELTDAYVAPPWTGRIGDEVEYVGPAPGSPKWVSIRSGLEIFESLASGEDTGPREITVQLAPGEGSALLKSYRIEHRYEGPNGWSSVTVPVAQGAGLIEGYVVGDQVELRAVAIAVGDTESAYSPVVTITVGQDDPALPDDLDAQAITASSGLGSATITMAVPSGATTGMQLFRVPAGGMLDTEMHAVGDPVPVTAGSTISLMDGDATRQTIIANGQFSDASAWVAGTGWTIESGYAAASATPLTETVLSQSIAVSAGQVLRLAYRISDRQSGTVTARLTGGAVVSAAEVNANGRHYAELTVTAGTTHLEFLKSGDFEGHLDDVTLYLRTSACAPQGAWDYYAQPRNDEALAGIAGPATAEIA</sequence>
<evidence type="ECO:0000259" key="2">
    <source>
        <dbReference type="Pfam" id="PF24801"/>
    </source>
</evidence>
<reference evidence="3 4" key="1">
    <citation type="submission" date="2016-04" db="EMBL/GenBank/DDBJ databases">
        <title>Deep-sea bacteria in the southern Pacific.</title>
        <authorList>
            <person name="Tang K."/>
        </authorList>
    </citation>
    <scope>NUCLEOTIDE SEQUENCE [LARGE SCALE GENOMIC DNA]</scope>
    <source>
        <strain evidence="3 4">JLT2014</strain>
    </source>
</reference>
<dbReference type="EMBL" id="CP015093">
    <property type="protein sequence ID" value="APZ54110.1"/>
    <property type="molecule type" value="Genomic_DNA"/>
</dbReference>
<dbReference type="KEGG" id="paby:Ga0080574_TMP3776"/>
<evidence type="ECO:0000313" key="4">
    <source>
        <dbReference type="Proteomes" id="UP000187059"/>
    </source>
</evidence>
<keyword evidence="4" id="KW-1185">Reference proteome</keyword>
<evidence type="ECO:0000256" key="1">
    <source>
        <dbReference type="SAM" id="Phobius"/>
    </source>
</evidence>
<feature type="domain" description="Tip attachment protein J HDII-ins2" evidence="2">
    <location>
        <begin position="265"/>
        <end position="376"/>
    </location>
</feature>
<dbReference type="STRING" id="1250539.Ga0080574_TMP3776"/>
<feature type="transmembrane region" description="Helical" evidence="1">
    <location>
        <begin position="80"/>
        <end position="99"/>
    </location>
</feature>